<dbReference type="GO" id="GO:0071949">
    <property type="term" value="F:FAD binding"/>
    <property type="evidence" value="ECO:0007669"/>
    <property type="project" value="InterPro"/>
</dbReference>
<dbReference type="InterPro" id="IPR002938">
    <property type="entry name" value="FAD-bd"/>
</dbReference>
<dbReference type="Pfam" id="PF01494">
    <property type="entry name" value="FAD_binding_3"/>
    <property type="match status" value="1"/>
</dbReference>
<dbReference type="GO" id="GO:0004497">
    <property type="term" value="F:monooxygenase activity"/>
    <property type="evidence" value="ECO:0007669"/>
    <property type="project" value="UniProtKB-KW"/>
</dbReference>
<evidence type="ECO:0000256" key="1">
    <source>
        <dbReference type="ARBA" id="ARBA00007992"/>
    </source>
</evidence>
<dbReference type="AlphaFoldDB" id="A0AAV9N4E8"/>
<keyword evidence="2" id="KW-0285">Flavoprotein</keyword>
<keyword evidence="4" id="KW-0560">Oxidoreductase</keyword>
<name>A0AAV9N4E8_9EURO</name>
<comment type="caution">
    <text evidence="8">The sequence shown here is derived from an EMBL/GenBank/DDBJ whole genome shotgun (WGS) entry which is preliminary data.</text>
</comment>
<dbReference type="Proteomes" id="UP001358417">
    <property type="component" value="Unassembled WGS sequence"/>
</dbReference>
<dbReference type="RefSeq" id="XP_064703998.1">
    <property type="nucleotide sequence ID" value="XM_064849295.1"/>
</dbReference>
<organism evidence="8 9">
    <name type="scientific">Exophiala bonariae</name>
    <dbReference type="NCBI Taxonomy" id="1690606"/>
    <lineage>
        <taxon>Eukaryota</taxon>
        <taxon>Fungi</taxon>
        <taxon>Dikarya</taxon>
        <taxon>Ascomycota</taxon>
        <taxon>Pezizomycotina</taxon>
        <taxon>Eurotiomycetes</taxon>
        <taxon>Chaetothyriomycetidae</taxon>
        <taxon>Chaetothyriales</taxon>
        <taxon>Herpotrichiellaceae</taxon>
        <taxon>Exophiala</taxon>
    </lineage>
</organism>
<proteinExistence type="inferred from homology"/>
<dbReference type="PANTHER" id="PTHR13789">
    <property type="entry name" value="MONOOXYGENASE"/>
    <property type="match status" value="1"/>
</dbReference>
<reference evidence="8 9" key="1">
    <citation type="submission" date="2023-08" db="EMBL/GenBank/DDBJ databases">
        <title>Black Yeasts Isolated from many extreme environments.</title>
        <authorList>
            <person name="Coleine C."/>
            <person name="Stajich J.E."/>
            <person name="Selbmann L."/>
        </authorList>
    </citation>
    <scope>NUCLEOTIDE SEQUENCE [LARGE SCALE GENOMIC DNA]</scope>
    <source>
        <strain evidence="8 9">CCFEE 5792</strain>
    </source>
</reference>
<evidence type="ECO:0000313" key="9">
    <source>
        <dbReference type="Proteomes" id="UP001358417"/>
    </source>
</evidence>
<dbReference type="Gene3D" id="3.50.50.60">
    <property type="entry name" value="FAD/NAD(P)-binding domain"/>
    <property type="match status" value="1"/>
</dbReference>
<dbReference type="EMBL" id="JAVRRD010000021">
    <property type="protein sequence ID" value="KAK5048639.1"/>
    <property type="molecule type" value="Genomic_DNA"/>
</dbReference>
<dbReference type="PRINTS" id="PR00420">
    <property type="entry name" value="RNGMNOXGNASE"/>
</dbReference>
<evidence type="ECO:0000313" key="8">
    <source>
        <dbReference type="EMBL" id="KAK5048639.1"/>
    </source>
</evidence>
<comment type="similarity">
    <text evidence="1">Belongs to the paxM FAD-dependent monooxygenase family.</text>
</comment>
<feature type="domain" description="FAD-binding" evidence="7">
    <location>
        <begin position="170"/>
        <end position="374"/>
    </location>
</feature>
<accession>A0AAV9N4E8</accession>
<keyword evidence="3" id="KW-0274">FAD</keyword>
<sequence>MASVNLYHVVVLWRKTWSIATYLFASKEAEEQDSQNKMSTAFKIIVAIALRQDHREITVLEQSSLNREIGATISLQPNASKIVEKQWGLKGLLEAKGSMVDRGFQIYNLDGQLQMRQPLNTTAKYGYERICYHRIDLHDALKARCRDTQFPGRPVDVRVSSKVVACNTETGTVTLESGDKLSADLIVVADGIKSVAREAILGNSVDPLPTGHSAYRIVLPMEELSSSKAFTDVLDPREAFTTMVIGHNKRLIMGPARNSSIYSIVAMVPDERMHESSVNSSWNTKADLPKMLATFKDFPAWAKVPLELAKEAGLWQLRDIDPLPTWYKGRAILIGDAAHAMLPTQGQGASQSVEDAEALGAYFADVHGQQSVEQIETINKRVFDCRYERATLVQRFSRQTAKPATELGSNTIKMNPNEFMHYNFDYDGALDWVKRRNSQSQGGSEVREARPSNTVKQSLHTPTVGPQPLTVS</sequence>
<evidence type="ECO:0000256" key="6">
    <source>
        <dbReference type="SAM" id="MobiDB-lite"/>
    </source>
</evidence>
<gene>
    <name evidence="8" type="ORF">LTR84_005730</name>
</gene>
<dbReference type="InterPro" id="IPR036188">
    <property type="entry name" value="FAD/NAD-bd_sf"/>
</dbReference>
<dbReference type="InterPro" id="IPR050493">
    <property type="entry name" value="FAD-dep_Monooxygenase_BioMet"/>
</dbReference>
<evidence type="ECO:0000256" key="4">
    <source>
        <dbReference type="ARBA" id="ARBA00023002"/>
    </source>
</evidence>
<keyword evidence="9" id="KW-1185">Reference proteome</keyword>
<dbReference type="SUPFAM" id="SSF54373">
    <property type="entry name" value="FAD-linked reductases, C-terminal domain"/>
    <property type="match status" value="1"/>
</dbReference>
<feature type="compositionally biased region" description="Polar residues" evidence="6">
    <location>
        <begin position="451"/>
        <end position="461"/>
    </location>
</feature>
<feature type="region of interest" description="Disordered" evidence="6">
    <location>
        <begin position="436"/>
        <end position="472"/>
    </location>
</feature>
<dbReference type="GeneID" id="89973905"/>
<dbReference type="PANTHER" id="PTHR13789:SF314">
    <property type="entry name" value="FAD-BINDING DOMAIN-CONTAINING PROTEIN"/>
    <property type="match status" value="1"/>
</dbReference>
<keyword evidence="5" id="KW-0503">Monooxygenase</keyword>
<evidence type="ECO:0000256" key="3">
    <source>
        <dbReference type="ARBA" id="ARBA00022827"/>
    </source>
</evidence>
<evidence type="ECO:0000259" key="7">
    <source>
        <dbReference type="Pfam" id="PF01494"/>
    </source>
</evidence>
<dbReference type="SUPFAM" id="SSF51905">
    <property type="entry name" value="FAD/NAD(P)-binding domain"/>
    <property type="match status" value="1"/>
</dbReference>
<evidence type="ECO:0000256" key="2">
    <source>
        <dbReference type="ARBA" id="ARBA00022630"/>
    </source>
</evidence>
<protein>
    <recommendedName>
        <fullName evidence="7">FAD-binding domain-containing protein</fullName>
    </recommendedName>
</protein>
<evidence type="ECO:0000256" key="5">
    <source>
        <dbReference type="ARBA" id="ARBA00023033"/>
    </source>
</evidence>